<dbReference type="InterPro" id="IPR009242">
    <property type="entry name" value="DUF896"/>
</dbReference>
<dbReference type="AlphaFoldDB" id="A0A0L0WDH2"/>
<name>A0A0L0WDH2_GOTPU</name>
<dbReference type="STRING" id="1503.CLPU_3c02660"/>
<dbReference type="Proteomes" id="UP000037267">
    <property type="component" value="Unassembled WGS sequence"/>
</dbReference>
<evidence type="ECO:0000313" key="4">
    <source>
        <dbReference type="Proteomes" id="UP000037267"/>
    </source>
</evidence>
<dbReference type="HAMAP" id="MF_01103">
    <property type="entry name" value="UPF0291"/>
    <property type="match status" value="1"/>
</dbReference>
<proteinExistence type="inferred from homology"/>
<evidence type="ECO:0000256" key="1">
    <source>
        <dbReference type="ARBA" id="ARBA00022490"/>
    </source>
</evidence>
<dbReference type="PANTHER" id="PTHR37300">
    <property type="entry name" value="UPF0291 PROTEIN CBO2609/CLC_2481"/>
    <property type="match status" value="1"/>
</dbReference>
<dbReference type="OrthoDB" id="390105at2"/>
<protein>
    <recommendedName>
        <fullName evidence="2">UPF0291 protein CLPU_3c02660</fullName>
    </recommendedName>
</protein>
<keyword evidence="1 2" id="KW-0963">Cytoplasm</keyword>
<dbReference type="EMBL" id="LGSS01000003">
    <property type="protein sequence ID" value="KNF09486.1"/>
    <property type="molecule type" value="Genomic_DNA"/>
</dbReference>
<dbReference type="GO" id="GO:0005737">
    <property type="term" value="C:cytoplasm"/>
    <property type="evidence" value="ECO:0007669"/>
    <property type="project" value="UniProtKB-SubCell"/>
</dbReference>
<dbReference type="SUPFAM" id="SSF158221">
    <property type="entry name" value="YnzC-like"/>
    <property type="match status" value="1"/>
</dbReference>
<dbReference type="Gene3D" id="1.10.287.540">
    <property type="entry name" value="Helix hairpin bin"/>
    <property type="match status" value="1"/>
</dbReference>
<gene>
    <name evidence="3" type="ORF">CLPU_3c02660</name>
</gene>
<comment type="caution">
    <text evidence="3">The sequence shown here is derived from an EMBL/GenBank/DDBJ whole genome shotgun (WGS) entry which is preliminary data.</text>
</comment>
<dbReference type="Pfam" id="PF05979">
    <property type="entry name" value="DUF896"/>
    <property type="match status" value="1"/>
</dbReference>
<dbReference type="RefSeq" id="WP_082154072.1">
    <property type="nucleotide sequence ID" value="NZ_LGSS01000003.1"/>
</dbReference>
<sequence length="56" mass="6867">MISKENIDRINYLSKKSKEEGLNDEEKLEQKTLREEYIKAFKENFRRQLDNIEFVD</sequence>
<evidence type="ECO:0000256" key="2">
    <source>
        <dbReference type="HAMAP-Rule" id="MF_01103"/>
    </source>
</evidence>
<dbReference type="PANTHER" id="PTHR37300:SF1">
    <property type="entry name" value="UPF0291 PROTEIN YNZC"/>
    <property type="match status" value="1"/>
</dbReference>
<organism evidence="3 4">
    <name type="scientific">Gottschalkia purinilytica</name>
    <name type="common">Clostridium purinilyticum</name>
    <dbReference type="NCBI Taxonomy" id="1503"/>
    <lineage>
        <taxon>Bacteria</taxon>
        <taxon>Bacillati</taxon>
        <taxon>Bacillota</taxon>
        <taxon>Tissierellia</taxon>
        <taxon>Tissierellales</taxon>
        <taxon>Gottschalkiaceae</taxon>
        <taxon>Gottschalkia</taxon>
    </lineage>
</organism>
<evidence type="ECO:0000313" key="3">
    <source>
        <dbReference type="EMBL" id="KNF09486.1"/>
    </source>
</evidence>
<comment type="subcellular location">
    <subcellularLocation>
        <location evidence="2">Cytoplasm</location>
    </subcellularLocation>
</comment>
<comment type="similarity">
    <text evidence="2">Belongs to the UPF0291 family.</text>
</comment>
<reference evidence="4" key="1">
    <citation type="submission" date="2015-07" db="EMBL/GenBank/DDBJ databases">
        <title>Draft genome sequence of the purine-degrading Gottschalkia purinilyticum DSM 1384 (formerly Clostridium purinilyticum).</title>
        <authorList>
            <person name="Poehlein A."/>
            <person name="Schiel-Bengelsdorf B."/>
            <person name="Bengelsdorf F.R."/>
            <person name="Daniel R."/>
            <person name="Duerre P."/>
        </authorList>
    </citation>
    <scope>NUCLEOTIDE SEQUENCE [LARGE SCALE GENOMIC DNA]</scope>
    <source>
        <strain evidence="4">DSM 1384</strain>
    </source>
</reference>
<accession>A0A0L0WDH2</accession>
<keyword evidence="4" id="KW-1185">Reference proteome</keyword>